<feature type="transmembrane region" description="Helical" evidence="1">
    <location>
        <begin position="51"/>
        <end position="81"/>
    </location>
</feature>
<keyword evidence="3" id="KW-1185">Reference proteome</keyword>
<dbReference type="PANTHER" id="PTHR42709:SF4">
    <property type="entry name" value="INNER MEMBRANE PROTEIN YQAA"/>
    <property type="match status" value="1"/>
</dbReference>
<feature type="transmembrane region" description="Helical" evidence="1">
    <location>
        <begin position="21"/>
        <end position="45"/>
    </location>
</feature>
<dbReference type="InterPro" id="IPR051311">
    <property type="entry name" value="DedA_domain"/>
</dbReference>
<dbReference type="PANTHER" id="PTHR42709">
    <property type="entry name" value="ALKALINE PHOSPHATASE LIKE PROTEIN"/>
    <property type="match status" value="1"/>
</dbReference>
<protein>
    <submittedName>
        <fullName evidence="2">Putative membrane protein</fullName>
    </submittedName>
</protein>
<keyword evidence="1" id="KW-0472">Membrane</keyword>
<keyword evidence="1" id="KW-1133">Transmembrane helix</keyword>
<dbReference type="Proteomes" id="UP000031843">
    <property type="component" value="Chromosome main"/>
</dbReference>
<gene>
    <name evidence="2" type="ORF">RR42_m0488</name>
</gene>
<organism evidence="2 3">
    <name type="scientific">Cupriavidus basilensis</name>
    <dbReference type="NCBI Taxonomy" id="68895"/>
    <lineage>
        <taxon>Bacteria</taxon>
        <taxon>Pseudomonadati</taxon>
        <taxon>Pseudomonadota</taxon>
        <taxon>Betaproteobacteria</taxon>
        <taxon>Burkholderiales</taxon>
        <taxon>Burkholderiaceae</taxon>
        <taxon>Cupriavidus</taxon>
    </lineage>
</organism>
<name>A0A0C4YBD2_9BURK</name>
<dbReference type="OrthoDB" id="5419086at2"/>
<accession>A0A0C4YBD2</accession>
<evidence type="ECO:0000256" key="1">
    <source>
        <dbReference type="SAM" id="Phobius"/>
    </source>
</evidence>
<reference evidence="2 3" key="1">
    <citation type="journal article" date="2015" name="Genome Announc.">
        <title>Complete Genome Sequence of Cupriavidus basilensis 4G11, Isolated from the Oak Ridge Field Research Center Site.</title>
        <authorList>
            <person name="Ray J."/>
            <person name="Waters R.J."/>
            <person name="Skerker J.M."/>
            <person name="Kuehl J.V."/>
            <person name="Price M.N."/>
            <person name="Huang J."/>
            <person name="Chakraborty R."/>
            <person name="Arkin A.P."/>
            <person name="Deutschbauer A."/>
        </authorList>
    </citation>
    <scope>NUCLEOTIDE SEQUENCE [LARGE SCALE GENOMIC DNA]</scope>
    <source>
        <strain evidence="2">4G11</strain>
    </source>
</reference>
<dbReference type="KEGG" id="cbw:RR42_m0488"/>
<dbReference type="EMBL" id="CP010536">
    <property type="protein sequence ID" value="AJG17901.1"/>
    <property type="molecule type" value="Genomic_DNA"/>
</dbReference>
<proteinExistence type="predicted"/>
<keyword evidence="1" id="KW-0812">Transmembrane</keyword>
<feature type="transmembrane region" description="Helical" evidence="1">
    <location>
        <begin position="155"/>
        <end position="176"/>
    </location>
</feature>
<dbReference type="AlphaFoldDB" id="A0A0C4YBD2"/>
<dbReference type="STRING" id="68895.RR42_m0488"/>
<evidence type="ECO:0000313" key="3">
    <source>
        <dbReference type="Proteomes" id="UP000031843"/>
    </source>
</evidence>
<evidence type="ECO:0000313" key="2">
    <source>
        <dbReference type="EMBL" id="AJG17901.1"/>
    </source>
</evidence>
<sequence length="192" mass="21809">MEGFIDWLFETVALPKVGLPAIFVVSLVSATLLPLGSEPAVFAYIKLNPHLFWPAIVVATLGNTAGGAIDWWLGYAAKLAVVRLRQRRQQRAHEEEHAEHRRHPRQPRKPSLDARYFRWMRRLGPPTLLVSWLPGVGDPLCTLAGWLRLSFWPSLVYMAIGKFLRYLAMTIALLWIPDSFWHGIAASLKSLF</sequence>
<dbReference type="RefSeq" id="WP_043343561.1">
    <property type="nucleotide sequence ID" value="NZ_CP010536.1"/>
</dbReference>